<keyword evidence="10" id="KW-0546">Nucleotide metabolism</keyword>
<comment type="catalytic activity">
    <reaction evidence="14">
        <text>dCMP + ATP = dCDP + ADP</text>
        <dbReference type="Rhea" id="RHEA:25094"/>
        <dbReference type="ChEBI" id="CHEBI:30616"/>
        <dbReference type="ChEBI" id="CHEBI:57566"/>
        <dbReference type="ChEBI" id="CHEBI:58593"/>
        <dbReference type="ChEBI" id="CHEBI:456216"/>
        <dbReference type="EC" id="2.7.4.14"/>
    </reaction>
</comment>
<dbReference type="PRINTS" id="PR00094">
    <property type="entry name" value="ADENYLTKNASE"/>
</dbReference>
<feature type="binding site" evidence="14">
    <location>
        <position position="345"/>
    </location>
    <ligand>
        <name>a ribonucleoside 5'-phosphate</name>
        <dbReference type="ChEBI" id="CHEBI:58043"/>
    </ligand>
</feature>
<evidence type="ECO:0000256" key="10">
    <source>
        <dbReference type="ARBA" id="ARBA00023080"/>
    </source>
</evidence>
<feature type="binding site" evidence="14">
    <location>
        <begin position="216"/>
        <end position="221"/>
    </location>
    <ligand>
        <name>ATP</name>
        <dbReference type="ChEBI" id="CHEBI:30616"/>
    </ligand>
</feature>
<dbReference type="GO" id="GO:0005634">
    <property type="term" value="C:nucleus"/>
    <property type="evidence" value="ECO:0007669"/>
    <property type="project" value="UniProtKB-SubCell"/>
</dbReference>
<gene>
    <name evidence="17" type="ORF">CHC_T00004355001</name>
</gene>
<comment type="cofactor">
    <cofactor evidence="14">
        <name>Mg(2+)</name>
        <dbReference type="ChEBI" id="CHEBI:18420"/>
    </cofactor>
    <text evidence="14">Binds 1 Mg(2+) ion per monomer.</text>
</comment>
<dbReference type="EMBL" id="HG001755">
    <property type="protein sequence ID" value="CDF35982.1"/>
    <property type="molecule type" value="Genomic_DNA"/>
</dbReference>
<comment type="subcellular location">
    <subcellularLocation>
        <location evidence="1">Cell projection</location>
        <location evidence="1">Cilium</location>
    </subcellularLocation>
    <subcellularLocation>
        <location evidence="14">Cytoplasm</location>
    </subcellularLocation>
    <subcellularLocation>
        <location evidence="14">Nucleus</location>
    </subcellularLocation>
</comment>
<feature type="domain" description="Nucleoside diphosphate kinase-like" evidence="16">
    <location>
        <begin position="6"/>
        <end position="144"/>
    </location>
</feature>
<dbReference type="InterPro" id="IPR000850">
    <property type="entry name" value="Adenylat/UMP-CMP_kin"/>
</dbReference>
<keyword evidence="3 14" id="KW-0963">Cytoplasm</keyword>
<dbReference type="PhylomeDB" id="R7QBY1"/>
<dbReference type="EC" id="2.7.4.14" evidence="14"/>
<dbReference type="Pfam" id="PF05186">
    <property type="entry name" value="Dpy-30"/>
    <property type="match status" value="1"/>
</dbReference>
<evidence type="ECO:0000256" key="3">
    <source>
        <dbReference type="ARBA" id="ARBA00022490"/>
    </source>
</evidence>
<dbReference type="GeneID" id="17323529"/>
<dbReference type="Proteomes" id="UP000012073">
    <property type="component" value="Unassembled WGS sequence"/>
</dbReference>
<feature type="binding site" evidence="14">
    <location>
        <begin position="263"/>
        <end position="265"/>
    </location>
    <ligand>
        <name>a ribonucleoside 5'-phosphate</name>
        <dbReference type="ChEBI" id="CHEBI:58043"/>
    </ligand>
</feature>
<dbReference type="Gramene" id="CDF35982">
    <property type="protein sequence ID" value="CDF35982"/>
    <property type="gene ID" value="CHC_T00004355001"/>
</dbReference>
<dbReference type="FunFam" id="3.40.50.300:FF:000315">
    <property type="entry name" value="Adenylate kinase 1"/>
    <property type="match status" value="1"/>
</dbReference>
<dbReference type="GO" id="GO:0005524">
    <property type="term" value="F:ATP binding"/>
    <property type="evidence" value="ECO:0007669"/>
    <property type="project" value="UniProtKB-KW"/>
</dbReference>
<feature type="region of interest" description="LID" evidence="14">
    <location>
        <begin position="327"/>
        <end position="337"/>
    </location>
</feature>
<comment type="domain">
    <text evidence="14">Consists of three domains, a large central CORE domain and two small peripheral domains, NMPbind and LID, which undergo movements during catalysis. The LID domain closes over the site of phosphoryl transfer upon ATP binding. Assembling and dissambling the active center during each catalytic cycle provides an effective means to prevent ATP hydrolysis.</text>
</comment>
<evidence type="ECO:0000256" key="6">
    <source>
        <dbReference type="ARBA" id="ARBA00022777"/>
    </source>
</evidence>
<dbReference type="InterPro" id="IPR007858">
    <property type="entry name" value="Dpy-30_motif"/>
</dbReference>
<comment type="subunit">
    <text evidence="14">Monomer.</text>
</comment>
<comment type="function">
    <text evidence="14">Catalyzes the phosphorylation of pyrimidine nucleoside monophosphates at the expense of ATP. Plays an important role in de novo pyrimidine nucleotide biosynthesis. Has preference for UMP and CMP as phosphate acceptors.</text>
</comment>
<evidence type="ECO:0000256" key="14">
    <source>
        <dbReference type="HAMAP-Rule" id="MF_03172"/>
    </source>
</evidence>
<dbReference type="SUPFAM" id="SSF54919">
    <property type="entry name" value="Nucleoside diphosphate kinase, NDK"/>
    <property type="match status" value="1"/>
</dbReference>
<evidence type="ECO:0000256" key="4">
    <source>
        <dbReference type="ARBA" id="ARBA00022679"/>
    </source>
</evidence>
<feature type="binding site" evidence="14">
    <location>
        <begin position="290"/>
        <end position="293"/>
    </location>
    <ligand>
        <name>a ribonucleoside 5'-phosphate</name>
        <dbReference type="ChEBI" id="CHEBI:58043"/>
    </ligand>
</feature>
<proteinExistence type="inferred from homology"/>
<comment type="caution">
    <text evidence="14">Lacks conserved residue(s) required for the propagation of feature annotation.</text>
</comment>
<dbReference type="GO" id="GO:0016787">
    <property type="term" value="F:hydrolase activity"/>
    <property type="evidence" value="ECO:0007669"/>
    <property type="project" value="UniProtKB-KW"/>
</dbReference>
<dbReference type="PROSITE" id="PS00469">
    <property type="entry name" value="NDPK"/>
    <property type="match status" value="1"/>
</dbReference>
<dbReference type="HAMAP" id="MF_03172">
    <property type="entry name" value="Adenylate_kinase_UMP_CMP_kin"/>
    <property type="match status" value="1"/>
</dbReference>
<dbReference type="HAMAP" id="MF_00235">
    <property type="entry name" value="Adenylate_kinase_Adk"/>
    <property type="match status" value="1"/>
</dbReference>
<protein>
    <recommendedName>
        <fullName evidence="14">UMP-CMP kinase</fullName>
        <ecNumber evidence="14">2.7.4.14</ecNumber>
    </recommendedName>
    <alternativeName>
        <fullName evidence="14">Deoxycytidylate kinase</fullName>
        <shortName evidence="14">CK</shortName>
        <shortName evidence="14">dCMP kinase</shortName>
    </alternativeName>
    <alternativeName>
        <fullName evidence="14">Uridine monophosphate/cytidine monophosphate kinase</fullName>
        <shortName evidence="14">UMP/CMP kinase</shortName>
        <shortName evidence="14">UMP/CMPK</shortName>
    </alternativeName>
</protein>
<dbReference type="SUPFAM" id="SSF52540">
    <property type="entry name" value="P-loop containing nucleoside triphosphate hydrolases"/>
    <property type="match status" value="1"/>
</dbReference>
<dbReference type="Pfam" id="PF00406">
    <property type="entry name" value="ADK"/>
    <property type="match status" value="1"/>
</dbReference>
<dbReference type="Gene3D" id="3.30.70.141">
    <property type="entry name" value="Nucleoside diphosphate kinase-like domain"/>
    <property type="match status" value="1"/>
</dbReference>
<comment type="similarity">
    <text evidence="2 15">Belongs to the NDK family.</text>
</comment>
<dbReference type="GO" id="GO:0006207">
    <property type="term" value="P:'de novo' pyrimidine nucleobase biosynthetic process"/>
    <property type="evidence" value="ECO:0007669"/>
    <property type="project" value="InterPro"/>
</dbReference>
<keyword evidence="18" id="KW-1185">Reference proteome</keyword>
<sequence length="386" mass="42380">MVGLQIESTLALIKPDAYPKQEAILSVIKTHGFVIAERATQTLTKQRAAEFYLEHKDRPFYDELTTFMSSGPLLALVLRKDAAIPAWRALMGPTDSAKARVAEPDSLRARFGTDGSRNATHGSDSPQSAAKEIAFFFPEYSSPDQYKAADAKEYLTKTVCPLITKALTEMCRLNPPNPVEWLGHSLLRDAGVQLAAPKSVPASPAHRIFFVLGGPGSGKGTQCAKLVEKYGFVHFSAGDLLRAEVKSGSEQGVMIDDMIKEGKIVPGEITIALLKSAIEGTTAPGVLIDGFPRKLDQAGAFEKDVSDFEFVLFFDCPEEEMERRLLERGKTSGRTDDNIASIKKRFRTFVETSMPVIQYYEAKGKVHRIDATQSIETVTDKVIGLF</sequence>
<dbReference type="Gene3D" id="3.40.50.300">
    <property type="entry name" value="P-loop containing nucleotide triphosphate hydrolases"/>
    <property type="match status" value="1"/>
</dbReference>
<keyword evidence="4 14" id="KW-0808">Transferase</keyword>
<feature type="binding site" evidence="14">
    <location>
        <position position="334"/>
    </location>
    <ligand>
        <name>a ribonucleoside 5'-phosphate</name>
        <dbReference type="ChEBI" id="CHEBI:58043"/>
    </ligand>
</feature>
<dbReference type="InterPro" id="IPR006266">
    <property type="entry name" value="UMP_CMP_kinase"/>
</dbReference>
<feature type="binding site" evidence="15">
    <location>
        <position position="108"/>
    </location>
    <ligand>
        <name>ATP</name>
        <dbReference type="ChEBI" id="CHEBI:30616"/>
    </ligand>
</feature>
<dbReference type="RefSeq" id="XP_005715801.1">
    <property type="nucleotide sequence ID" value="XM_005715744.1"/>
</dbReference>
<reference evidence="18" key="1">
    <citation type="journal article" date="2013" name="Proc. Natl. Acad. Sci. U.S.A.">
        <title>Genome structure and metabolic features in the red seaweed Chondrus crispus shed light on evolution of the Archaeplastida.</title>
        <authorList>
            <person name="Collen J."/>
            <person name="Porcel B."/>
            <person name="Carre W."/>
            <person name="Ball S.G."/>
            <person name="Chaparro C."/>
            <person name="Tonon T."/>
            <person name="Barbeyron T."/>
            <person name="Michel G."/>
            <person name="Noel B."/>
            <person name="Valentin K."/>
            <person name="Elias M."/>
            <person name="Artiguenave F."/>
            <person name="Arun A."/>
            <person name="Aury J.M."/>
            <person name="Barbosa-Neto J.F."/>
            <person name="Bothwell J.H."/>
            <person name="Bouget F.Y."/>
            <person name="Brillet L."/>
            <person name="Cabello-Hurtado F."/>
            <person name="Capella-Gutierrez S."/>
            <person name="Charrier B."/>
            <person name="Cladiere L."/>
            <person name="Cock J.M."/>
            <person name="Coelho S.M."/>
            <person name="Colleoni C."/>
            <person name="Czjzek M."/>
            <person name="Da Silva C."/>
            <person name="Delage L."/>
            <person name="Denoeud F."/>
            <person name="Deschamps P."/>
            <person name="Dittami S.M."/>
            <person name="Gabaldon T."/>
            <person name="Gachon C.M."/>
            <person name="Groisillier A."/>
            <person name="Herve C."/>
            <person name="Jabbari K."/>
            <person name="Katinka M."/>
            <person name="Kloareg B."/>
            <person name="Kowalczyk N."/>
            <person name="Labadie K."/>
            <person name="Leblanc C."/>
            <person name="Lopez P.J."/>
            <person name="McLachlan D.H."/>
            <person name="Meslet-Cladiere L."/>
            <person name="Moustafa A."/>
            <person name="Nehr Z."/>
            <person name="Nyvall Collen P."/>
            <person name="Panaud O."/>
            <person name="Partensky F."/>
            <person name="Poulain J."/>
            <person name="Rensing S.A."/>
            <person name="Rousvoal S."/>
            <person name="Samson G."/>
            <person name="Symeonidi A."/>
            <person name="Weissenbach J."/>
            <person name="Zambounis A."/>
            <person name="Wincker P."/>
            <person name="Boyen C."/>
        </authorList>
    </citation>
    <scope>NUCLEOTIDE SEQUENCE [LARGE SCALE GENOMIC DNA]</scope>
    <source>
        <strain evidence="18">cv. Stackhouse</strain>
    </source>
</reference>
<dbReference type="GO" id="GO:0005929">
    <property type="term" value="C:cilium"/>
    <property type="evidence" value="ECO:0007669"/>
    <property type="project" value="UniProtKB-SubCell"/>
</dbReference>
<evidence type="ECO:0000256" key="11">
    <source>
        <dbReference type="ARBA" id="ARBA00023242"/>
    </source>
</evidence>
<evidence type="ECO:0000256" key="12">
    <source>
        <dbReference type="ARBA" id="ARBA00023273"/>
    </source>
</evidence>
<feature type="binding site" evidence="14">
    <location>
        <position position="373"/>
    </location>
    <ligand>
        <name>ATP</name>
        <dbReference type="ChEBI" id="CHEBI:30616"/>
    </ligand>
</feature>
<keyword evidence="5 14" id="KW-0547">Nucleotide-binding</keyword>
<evidence type="ECO:0000256" key="13">
    <source>
        <dbReference type="ARBA" id="ARBA00048116"/>
    </source>
</evidence>
<keyword evidence="7" id="KW-0378">Hydrolase</keyword>
<evidence type="ECO:0000256" key="1">
    <source>
        <dbReference type="ARBA" id="ARBA00004138"/>
    </source>
</evidence>
<dbReference type="PANTHER" id="PTHR46161:SF3">
    <property type="entry name" value="NUCLEOSIDE DIPHOSPHATE KINASE DDB_G0292928-RELATED"/>
    <property type="match status" value="1"/>
</dbReference>
<dbReference type="CDD" id="cd01428">
    <property type="entry name" value="ADK"/>
    <property type="match status" value="1"/>
</dbReference>
<dbReference type="InterPro" id="IPR027417">
    <property type="entry name" value="P-loop_NTPase"/>
</dbReference>
<feature type="binding site" evidence="15">
    <location>
        <position position="14"/>
    </location>
    <ligand>
        <name>ATP</name>
        <dbReference type="ChEBI" id="CHEBI:30616"/>
    </ligand>
</feature>
<keyword evidence="8 14" id="KW-0067">ATP-binding</keyword>
<dbReference type="GO" id="GO:0036430">
    <property type="term" value="F:CMP kinase activity"/>
    <property type="evidence" value="ECO:0007669"/>
    <property type="project" value="RHEA"/>
</dbReference>
<dbReference type="PROSITE" id="PS00113">
    <property type="entry name" value="ADENYLATE_KINASE"/>
    <property type="match status" value="1"/>
</dbReference>
<name>R7QBY1_CHOCR</name>
<feature type="binding site" evidence="15">
    <location>
        <position position="60"/>
    </location>
    <ligand>
        <name>ATP</name>
        <dbReference type="ChEBI" id="CHEBI:30616"/>
    </ligand>
</feature>
<comment type="catalytic activity">
    <reaction evidence="13 14">
        <text>UMP + ATP = UDP + ADP</text>
        <dbReference type="Rhea" id="RHEA:24400"/>
        <dbReference type="ChEBI" id="CHEBI:30616"/>
        <dbReference type="ChEBI" id="CHEBI:57865"/>
        <dbReference type="ChEBI" id="CHEBI:58223"/>
        <dbReference type="ChEBI" id="CHEBI:456216"/>
        <dbReference type="EC" id="2.7.4.14"/>
    </reaction>
</comment>
<dbReference type="PANTHER" id="PTHR46161">
    <property type="entry name" value="NUCLEOSIDE DIPHOSPHATE KINASE"/>
    <property type="match status" value="1"/>
</dbReference>
<evidence type="ECO:0000256" key="2">
    <source>
        <dbReference type="ARBA" id="ARBA00008142"/>
    </source>
</evidence>
<dbReference type="InterPro" id="IPR033690">
    <property type="entry name" value="Adenylat_kinase_CS"/>
</dbReference>
<keyword evidence="9 14" id="KW-0665">Pyrimidine biosynthesis</keyword>
<feature type="active site" description="Pros-phosphohistidine intermediate" evidence="15">
    <location>
        <position position="121"/>
    </location>
</feature>
<dbReference type="InterPro" id="IPR036850">
    <property type="entry name" value="NDK-like_dom_sf"/>
</dbReference>
<dbReference type="GO" id="GO:0005737">
    <property type="term" value="C:cytoplasm"/>
    <property type="evidence" value="ECO:0007669"/>
    <property type="project" value="UniProtKB-SubCell"/>
</dbReference>
<dbReference type="PROSITE" id="PS51374">
    <property type="entry name" value="NDPK_LIKE"/>
    <property type="match status" value="1"/>
</dbReference>
<evidence type="ECO:0000313" key="18">
    <source>
        <dbReference type="Proteomes" id="UP000012073"/>
    </source>
</evidence>
<evidence type="ECO:0000259" key="16">
    <source>
        <dbReference type="SMART" id="SM00562"/>
    </source>
</evidence>
<dbReference type="InterPro" id="IPR023005">
    <property type="entry name" value="Nucleoside_diP_kinase_AS"/>
</dbReference>
<dbReference type="AlphaFoldDB" id="R7QBY1"/>
<dbReference type="OrthoDB" id="442176at2759"/>
<dbReference type="GO" id="GO:0033862">
    <property type="term" value="F:UMP kinase activity"/>
    <property type="evidence" value="ECO:0007669"/>
    <property type="project" value="RHEA"/>
</dbReference>
<evidence type="ECO:0000313" key="17">
    <source>
        <dbReference type="EMBL" id="CDF35982.1"/>
    </source>
</evidence>
<dbReference type="CDD" id="cd22958">
    <property type="entry name" value="DD_DPY30_SDC1-like"/>
    <property type="match status" value="1"/>
</dbReference>
<evidence type="ECO:0000256" key="7">
    <source>
        <dbReference type="ARBA" id="ARBA00022801"/>
    </source>
</evidence>
<feature type="binding site" evidence="15">
    <location>
        <position position="88"/>
    </location>
    <ligand>
        <name>ATP</name>
        <dbReference type="ChEBI" id="CHEBI:30616"/>
    </ligand>
</feature>
<comment type="catalytic activity">
    <reaction evidence="14">
        <text>CMP + ATP = CDP + ADP</text>
        <dbReference type="Rhea" id="RHEA:11600"/>
        <dbReference type="ChEBI" id="CHEBI:30616"/>
        <dbReference type="ChEBI" id="CHEBI:58069"/>
        <dbReference type="ChEBI" id="CHEBI:60377"/>
        <dbReference type="ChEBI" id="CHEBI:456216"/>
        <dbReference type="EC" id="2.7.4.14"/>
    </reaction>
</comment>
<dbReference type="STRING" id="2769.R7QBY1"/>
<keyword evidence="6 14" id="KW-0418">Kinase</keyword>
<evidence type="ECO:0000256" key="5">
    <source>
        <dbReference type="ARBA" id="ARBA00022741"/>
    </source>
</evidence>
<feature type="binding site" evidence="15">
    <location>
        <position position="94"/>
    </location>
    <ligand>
        <name>ATP</name>
        <dbReference type="ChEBI" id="CHEBI:30616"/>
    </ligand>
</feature>
<dbReference type="GO" id="GO:0006221">
    <property type="term" value="P:pyrimidine nucleotide biosynthetic process"/>
    <property type="evidence" value="ECO:0007669"/>
    <property type="project" value="UniProtKB-UniRule"/>
</dbReference>
<feature type="binding site" evidence="15">
    <location>
        <position position="118"/>
    </location>
    <ligand>
        <name>ATP</name>
        <dbReference type="ChEBI" id="CHEBI:30616"/>
    </ligand>
</feature>
<dbReference type="InterPro" id="IPR034907">
    <property type="entry name" value="NDK-like_dom"/>
</dbReference>
<comment type="similarity">
    <text evidence="14">Belongs to the adenylate kinase family. UMP-CMP kinase subfamily.</text>
</comment>
<accession>R7QBY1</accession>
<feature type="binding site" evidence="14">
    <location>
        <position position="328"/>
    </location>
    <ligand>
        <name>ATP</name>
        <dbReference type="ChEBI" id="CHEBI:30616"/>
    </ligand>
</feature>
<evidence type="ECO:0000256" key="8">
    <source>
        <dbReference type="ARBA" id="ARBA00022840"/>
    </source>
</evidence>
<keyword evidence="11 14" id="KW-0539">Nucleus</keyword>
<dbReference type="FunFam" id="3.30.70.141:FF:000010">
    <property type="entry name" value="Nucleoside diphosphate kinase 7"/>
    <property type="match status" value="1"/>
</dbReference>
<organism evidence="17 18">
    <name type="scientific">Chondrus crispus</name>
    <name type="common">Carrageen Irish moss</name>
    <name type="synonym">Polymorpha crispa</name>
    <dbReference type="NCBI Taxonomy" id="2769"/>
    <lineage>
        <taxon>Eukaryota</taxon>
        <taxon>Rhodophyta</taxon>
        <taxon>Florideophyceae</taxon>
        <taxon>Rhodymeniophycidae</taxon>
        <taxon>Gigartinales</taxon>
        <taxon>Gigartinaceae</taxon>
        <taxon>Chondrus</taxon>
    </lineage>
</organism>
<dbReference type="SMART" id="SM00562">
    <property type="entry name" value="NDK"/>
    <property type="match status" value="1"/>
</dbReference>
<feature type="binding site" evidence="14">
    <location>
        <position position="242"/>
    </location>
    <ligand>
        <name>a ribonucleoside 5'-phosphate</name>
        <dbReference type="ChEBI" id="CHEBI:58043"/>
    </ligand>
</feature>
<dbReference type="Gene3D" id="1.20.890.10">
    <property type="entry name" value="cAMP-dependent protein kinase regulatory subunit, dimerization-anchoring domain"/>
    <property type="match status" value="1"/>
</dbReference>
<keyword evidence="12" id="KW-0966">Cell projection</keyword>
<dbReference type="Pfam" id="PF00334">
    <property type="entry name" value="NDK"/>
    <property type="match status" value="1"/>
</dbReference>
<dbReference type="NCBIfam" id="TIGR01359">
    <property type="entry name" value="UMP_CMP_kin_fam"/>
    <property type="match status" value="1"/>
</dbReference>
<evidence type="ECO:0000256" key="9">
    <source>
        <dbReference type="ARBA" id="ARBA00022975"/>
    </source>
</evidence>
<dbReference type="OMA" id="NCRRHEG"/>
<evidence type="ECO:0000256" key="15">
    <source>
        <dbReference type="PROSITE-ProRule" id="PRU00706"/>
    </source>
</evidence>
<dbReference type="KEGG" id="ccp:CHC_T00004355001"/>
<dbReference type="GO" id="GO:0036431">
    <property type="term" value="F:dCMP kinase activity"/>
    <property type="evidence" value="ECO:0007669"/>
    <property type="project" value="RHEA"/>
</dbReference>